<dbReference type="AlphaFoldDB" id="A0A232EY73"/>
<accession>A0A232EY73</accession>
<dbReference type="Proteomes" id="UP000215335">
    <property type="component" value="Unassembled WGS sequence"/>
</dbReference>
<evidence type="ECO:0000313" key="1">
    <source>
        <dbReference type="EMBL" id="OXU23220.1"/>
    </source>
</evidence>
<name>A0A232EY73_9HYME</name>
<organism evidence="1 2">
    <name type="scientific">Trichomalopsis sarcophagae</name>
    <dbReference type="NCBI Taxonomy" id="543379"/>
    <lineage>
        <taxon>Eukaryota</taxon>
        <taxon>Metazoa</taxon>
        <taxon>Ecdysozoa</taxon>
        <taxon>Arthropoda</taxon>
        <taxon>Hexapoda</taxon>
        <taxon>Insecta</taxon>
        <taxon>Pterygota</taxon>
        <taxon>Neoptera</taxon>
        <taxon>Endopterygota</taxon>
        <taxon>Hymenoptera</taxon>
        <taxon>Apocrita</taxon>
        <taxon>Proctotrupomorpha</taxon>
        <taxon>Chalcidoidea</taxon>
        <taxon>Pteromalidae</taxon>
        <taxon>Pteromalinae</taxon>
        <taxon>Trichomalopsis</taxon>
    </lineage>
</organism>
<gene>
    <name evidence="1" type="ORF">TSAR_015147</name>
</gene>
<comment type="caution">
    <text evidence="1">The sequence shown here is derived from an EMBL/GenBank/DDBJ whole genome shotgun (WGS) entry which is preliminary data.</text>
</comment>
<evidence type="ECO:0000313" key="2">
    <source>
        <dbReference type="Proteomes" id="UP000215335"/>
    </source>
</evidence>
<proteinExistence type="predicted"/>
<sequence length="46" mass="5368">MSGLHHGRLADRRRGQDKAHYARLETRWAAILVTRGAARETRRIAW</sequence>
<keyword evidence="2" id="KW-1185">Reference proteome</keyword>
<reference evidence="1 2" key="1">
    <citation type="journal article" date="2017" name="Curr. Biol.">
        <title>The Evolution of Venom by Co-option of Single-Copy Genes.</title>
        <authorList>
            <person name="Martinson E.O."/>
            <person name="Mrinalini"/>
            <person name="Kelkar Y.D."/>
            <person name="Chang C.H."/>
            <person name="Werren J.H."/>
        </authorList>
    </citation>
    <scope>NUCLEOTIDE SEQUENCE [LARGE SCALE GENOMIC DNA]</scope>
    <source>
        <strain evidence="1 2">Alberta</strain>
        <tissue evidence="1">Whole body</tissue>
    </source>
</reference>
<protein>
    <submittedName>
        <fullName evidence="1">Uncharacterized protein</fullName>
    </submittedName>
</protein>
<dbReference type="EMBL" id="NNAY01001689">
    <property type="protein sequence ID" value="OXU23220.1"/>
    <property type="molecule type" value="Genomic_DNA"/>
</dbReference>